<dbReference type="InterPro" id="IPR011990">
    <property type="entry name" value="TPR-like_helical_dom_sf"/>
</dbReference>
<dbReference type="AlphaFoldDB" id="A0A1I0QNG5"/>
<feature type="region of interest" description="Disordered" evidence="1">
    <location>
        <begin position="47"/>
        <end position="102"/>
    </location>
</feature>
<feature type="domain" description="GH29D-like beta-sandwich" evidence="3">
    <location>
        <begin position="260"/>
        <end position="323"/>
    </location>
</feature>
<evidence type="ECO:0000259" key="3">
    <source>
        <dbReference type="Pfam" id="PF13290"/>
    </source>
</evidence>
<dbReference type="EMBL" id="FOJI01000008">
    <property type="protein sequence ID" value="SEW28801.1"/>
    <property type="molecule type" value="Genomic_DNA"/>
</dbReference>
<keyword evidence="5" id="KW-1185">Reference proteome</keyword>
<dbReference type="SUPFAM" id="SSF48452">
    <property type="entry name" value="TPR-like"/>
    <property type="match status" value="1"/>
</dbReference>
<dbReference type="Gene3D" id="1.25.40.10">
    <property type="entry name" value="Tetratricopeptide repeat domain"/>
    <property type="match status" value="1"/>
</dbReference>
<dbReference type="InterPro" id="IPR059177">
    <property type="entry name" value="GH29D-like_dom"/>
</dbReference>
<feature type="transmembrane region" description="Helical" evidence="2">
    <location>
        <begin position="111"/>
        <end position="134"/>
    </location>
</feature>
<organism evidence="4 5">
    <name type="scientific">[Clostridium] fimetarium</name>
    <dbReference type="NCBI Taxonomy" id="99656"/>
    <lineage>
        <taxon>Bacteria</taxon>
        <taxon>Bacillati</taxon>
        <taxon>Bacillota</taxon>
        <taxon>Clostridia</taxon>
        <taxon>Lachnospirales</taxon>
        <taxon>Lachnospiraceae</taxon>
    </lineage>
</organism>
<dbReference type="OrthoDB" id="9802197at2"/>
<proteinExistence type="predicted"/>
<evidence type="ECO:0000313" key="4">
    <source>
        <dbReference type="EMBL" id="SEW28801.1"/>
    </source>
</evidence>
<dbReference type="Pfam" id="PF13290">
    <property type="entry name" value="CHB_HEX_C_1"/>
    <property type="match status" value="2"/>
</dbReference>
<dbReference type="RefSeq" id="WP_092454225.1">
    <property type="nucleotide sequence ID" value="NZ_FOJI01000008.1"/>
</dbReference>
<gene>
    <name evidence="4" type="ORF">SAMN05421659_108180</name>
</gene>
<evidence type="ECO:0000256" key="2">
    <source>
        <dbReference type="SAM" id="Phobius"/>
    </source>
</evidence>
<name>A0A1I0QNG5_9FIRM</name>
<evidence type="ECO:0000313" key="5">
    <source>
        <dbReference type="Proteomes" id="UP000199701"/>
    </source>
</evidence>
<dbReference type="Proteomes" id="UP000199701">
    <property type="component" value="Unassembled WGS sequence"/>
</dbReference>
<feature type="compositionally biased region" description="Polar residues" evidence="1">
    <location>
        <begin position="83"/>
        <end position="100"/>
    </location>
</feature>
<evidence type="ECO:0000256" key="1">
    <source>
        <dbReference type="SAM" id="MobiDB-lite"/>
    </source>
</evidence>
<sequence>MNDKDNFELDKELAKSIEKLIDEETTVAKAFVDRNLLKNSDYNNIPPKSIYDEEKSKTQAIPEIPSRNVTMGNGSDGGPKASFNETKTIPNMSNGVNNSPPKKKLDKKTKLIIAGVSGAVILVIVVIIIVASIMNNKNKSSYKYNYEKGVEYYNDKDYKSALPYFEKAEVADTSKKNIDLKFKLYDCYIGVANNDKAIEKLKEILSYESNNEKALTALASNYATNKQGDKLTELIRKYEGTEGQKYLASYVVSVPTASKAAGKFDVEISLELVSTESNKIYYTLDGTEPTSKSSLYSEAIQIKKGDTTVKAIAVNNIGTASNILEQKYTIDFKAPDSPDISPVTGTYQEGQKIEITNLKSGDTAYYTVESKTDSTKDPTKDSTPYKEAFIMPPGNTVVKVIIINQYGLSSSISSRNYNVVATKIYTFDESLVLLKARMKATGDLKADGITFKDGKTVEFIYNTRKTIKNIDMYITSYNLSKVRQTNYYGIDVKSGLCYKVTESGGEFSATEY</sequence>
<keyword evidence="2" id="KW-1133">Transmembrane helix</keyword>
<keyword evidence="2" id="KW-0812">Transmembrane</keyword>
<feature type="domain" description="GH29D-like beta-sandwich" evidence="3">
    <location>
        <begin position="342"/>
        <end position="413"/>
    </location>
</feature>
<accession>A0A1I0QNG5</accession>
<protein>
    <submittedName>
        <fullName evidence="4">Chitobiase/beta-hexosaminidase C-terminal domain-containing protein</fullName>
    </submittedName>
</protein>
<reference evidence="4 5" key="1">
    <citation type="submission" date="2016-10" db="EMBL/GenBank/DDBJ databases">
        <authorList>
            <person name="de Groot N.N."/>
        </authorList>
    </citation>
    <scope>NUCLEOTIDE SEQUENCE [LARGE SCALE GENOMIC DNA]</scope>
    <source>
        <strain evidence="4 5">DSM 9179</strain>
    </source>
</reference>
<keyword evidence="2" id="KW-0472">Membrane</keyword>
<dbReference type="STRING" id="99656.SAMN05421659_108180"/>